<organism evidence="2 3">
    <name type="scientific">Flemingia macrophylla</name>
    <dbReference type="NCBI Taxonomy" id="520843"/>
    <lineage>
        <taxon>Eukaryota</taxon>
        <taxon>Viridiplantae</taxon>
        <taxon>Streptophyta</taxon>
        <taxon>Embryophyta</taxon>
        <taxon>Tracheophyta</taxon>
        <taxon>Spermatophyta</taxon>
        <taxon>Magnoliopsida</taxon>
        <taxon>eudicotyledons</taxon>
        <taxon>Gunneridae</taxon>
        <taxon>Pentapetalae</taxon>
        <taxon>rosids</taxon>
        <taxon>fabids</taxon>
        <taxon>Fabales</taxon>
        <taxon>Fabaceae</taxon>
        <taxon>Papilionoideae</taxon>
        <taxon>50 kb inversion clade</taxon>
        <taxon>NPAAA clade</taxon>
        <taxon>indigoferoid/millettioid clade</taxon>
        <taxon>Phaseoleae</taxon>
        <taxon>Flemingia</taxon>
    </lineage>
</organism>
<keyword evidence="1" id="KW-1133">Transmembrane helix</keyword>
<evidence type="ECO:0000256" key="1">
    <source>
        <dbReference type="SAM" id="Phobius"/>
    </source>
</evidence>
<dbReference type="SUPFAM" id="SSF56112">
    <property type="entry name" value="Protein kinase-like (PK-like)"/>
    <property type="match status" value="1"/>
</dbReference>
<keyword evidence="3" id="KW-1185">Reference proteome</keyword>
<evidence type="ECO:0000313" key="3">
    <source>
        <dbReference type="Proteomes" id="UP001603857"/>
    </source>
</evidence>
<proteinExistence type="predicted"/>
<evidence type="ECO:0000313" key="2">
    <source>
        <dbReference type="EMBL" id="KAL2347481.1"/>
    </source>
</evidence>
<accession>A0ABD1NHD2</accession>
<keyword evidence="1" id="KW-0472">Membrane</keyword>
<comment type="caution">
    <text evidence="2">The sequence shown here is derived from an EMBL/GenBank/DDBJ whole genome shotgun (WGS) entry which is preliminary data.</text>
</comment>
<keyword evidence="1" id="KW-0812">Transmembrane</keyword>
<sequence>MRRLRLTVAKLKNMVTGCTAVVLNRCKTCQLERGHLPPFFPASQGPFISLSNLGSVDLVVSCLGQHWTNDLPGAMIQISISLVFIYLVCVQVGSILMVCPREGVGMVTYPQNIEGADCDIVMAFKCHRALRALGDMVHSLTGSTHLFHPRQKVGVYNEVLCRLKELNATEAVVPGFEDDLWAHFYRLPTRYALDMNVERAQDILMHKRLLDMARTATGPAVEVRLVQIRSTAASRSSKSFYSHSQSKVCPQDSCIPGTRHDSSILPRPSARQLMWNFLLVIANYKPMQTRMNFIWRIDAGSLRYEKLISSGPFSDLFKGTFCNQDVAIKVLKHDKLDENIQKEFAQEVYILRLLIWNRLSINVFLKEVICQREEIHQRLFRYSYMAGGQFDHVIWVVMYTPARPDITFCTAGGLTMLTGWDTCMEPCRHKQDIAAGIHGELVHGRSRILQWAYMVSLYMAEHIRELVVNVSGPVLDF</sequence>
<dbReference type="Proteomes" id="UP001603857">
    <property type="component" value="Unassembled WGS sequence"/>
</dbReference>
<dbReference type="Gene3D" id="3.30.200.20">
    <property type="entry name" value="Phosphorylase Kinase, domain 1"/>
    <property type="match status" value="1"/>
</dbReference>
<dbReference type="AlphaFoldDB" id="A0ABD1NHD2"/>
<feature type="transmembrane region" description="Helical" evidence="1">
    <location>
        <begin position="74"/>
        <end position="99"/>
    </location>
</feature>
<reference evidence="2 3" key="1">
    <citation type="submission" date="2024-08" db="EMBL/GenBank/DDBJ databases">
        <title>Insights into the chromosomal genome structure of Flemingia macrophylla.</title>
        <authorList>
            <person name="Ding Y."/>
            <person name="Zhao Y."/>
            <person name="Bi W."/>
            <person name="Wu M."/>
            <person name="Zhao G."/>
            <person name="Gong Y."/>
            <person name="Li W."/>
            <person name="Zhang P."/>
        </authorList>
    </citation>
    <scope>NUCLEOTIDE SEQUENCE [LARGE SCALE GENOMIC DNA]</scope>
    <source>
        <strain evidence="2">DYQJB</strain>
        <tissue evidence="2">Leaf</tissue>
    </source>
</reference>
<evidence type="ECO:0008006" key="4">
    <source>
        <dbReference type="Google" id="ProtNLM"/>
    </source>
</evidence>
<protein>
    <recommendedName>
        <fullName evidence="4">Protein kinase domain-containing protein</fullName>
    </recommendedName>
</protein>
<dbReference type="EMBL" id="JBGMDY010000001">
    <property type="protein sequence ID" value="KAL2347481.1"/>
    <property type="molecule type" value="Genomic_DNA"/>
</dbReference>
<dbReference type="InterPro" id="IPR011009">
    <property type="entry name" value="Kinase-like_dom_sf"/>
</dbReference>
<gene>
    <name evidence="2" type="ORF">Fmac_001481</name>
</gene>
<name>A0ABD1NHD2_9FABA</name>